<accession>A0ABY5ZTX2</accession>
<organism evidence="3 4">
    <name type="scientific">Geoalkalibacter halelectricus</name>
    <dbReference type="NCBI Taxonomy" id="2847045"/>
    <lineage>
        <taxon>Bacteria</taxon>
        <taxon>Pseudomonadati</taxon>
        <taxon>Thermodesulfobacteriota</taxon>
        <taxon>Desulfuromonadia</taxon>
        <taxon>Desulfuromonadales</taxon>
        <taxon>Geoalkalibacteraceae</taxon>
        <taxon>Geoalkalibacter</taxon>
    </lineage>
</organism>
<feature type="transmembrane region" description="Helical" evidence="1">
    <location>
        <begin position="71"/>
        <end position="89"/>
    </location>
</feature>
<dbReference type="Proteomes" id="UP001060414">
    <property type="component" value="Chromosome"/>
</dbReference>
<gene>
    <name evidence="3" type="ORF">L9S41_06855</name>
</gene>
<evidence type="ECO:0000313" key="3">
    <source>
        <dbReference type="EMBL" id="UWZ81109.1"/>
    </source>
</evidence>
<keyword evidence="1" id="KW-0812">Transmembrane</keyword>
<sequence length="177" mass="20033">MRMEAEGGKGMQDENAIVLEFDLTEVLWRRFFQAHYAHQTFFRLRFVYGALLVVIGAFMLGAAAANNWVGTAFLISGLYCVLSRQLFILKSMASAHKGPLFEGRVQARLTRAGLTVTAGGQHSERAWKDFHGYRSVEPGLMLYTDQNAFFFIPREALTPATDGILQQFLRHSEVRRL</sequence>
<feature type="transmembrane region" description="Helical" evidence="1">
    <location>
        <begin position="46"/>
        <end position="65"/>
    </location>
</feature>
<dbReference type="EMBL" id="CP092109">
    <property type="protein sequence ID" value="UWZ81109.1"/>
    <property type="molecule type" value="Genomic_DNA"/>
</dbReference>
<feature type="domain" description="YcxB-like C-terminal" evidence="2">
    <location>
        <begin position="111"/>
        <end position="162"/>
    </location>
</feature>
<keyword evidence="4" id="KW-1185">Reference proteome</keyword>
<evidence type="ECO:0000259" key="2">
    <source>
        <dbReference type="Pfam" id="PF14317"/>
    </source>
</evidence>
<evidence type="ECO:0000256" key="1">
    <source>
        <dbReference type="SAM" id="Phobius"/>
    </source>
</evidence>
<dbReference type="Pfam" id="PF14317">
    <property type="entry name" value="YcxB"/>
    <property type="match status" value="1"/>
</dbReference>
<dbReference type="RefSeq" id="WP_260749479.1">
    <property type="nucleotide sequence ID" value="NZ_CP092109.1"/>
</dbReference>
<name>A0ABY5ZTX2_9BACT</name>
<reference evidence="3" key="1">
    <citation type="journal article" date="2022" name="Environ. Microbiol.">
        <title>Geoalkalibacter halelectricus SAP #1 sp. nov. possessing extracellular electron transfer and mineral#reducing capabilities from a haloalkaline environment.</title>
        <authorList>
            <person name="Yadav S."/>
            <person name="Singh R."/>
            <person name="Sundharam S.S."/>
            <person name="Chaudhary S."/>
            <person name="Krishnamurthi S."/>
            <person name="Patil S.A."/>
        </authorList>
    </citation>
    <scope>NUCLEOTIDE SEQUENCE</scope>
    <source>
        <strain evidence="3">SAP-1</strain>
    </source>
</reference>
<proteinExistence type="predicted"/>
<keyword evidence="1" id="KW-0472">Membrane</keyword>
<dbReference type="InterPro" id="IPR025588">
    <property type="entry name" value="YcxB-like_C"/>
</dbReference>
<evidence type="ECO:0000313" key="4">
    <source>
        <dbReference type="Proteomes" id="UP001060414"/>
    </source>
</evidence>
<protein>
    <submittedName>
        <fullName evidence="3">YcxB family protein</fullName>
    </submittedName>
</protein>
<keyword evidence="1" id="KW-1133">Transmembrane helix</keyword>